<comment type="caution">
    <text evidence="3">The sequence shown here is derived from an EMBL/GenBank/DDBJ whole genome shotgun (WGS) entry which is preliminary data.</text>
</comment>
<feature type="transmembrane region" description="Helical" evidence="2">
    <location>
        <begin position="20"/>
        <end position="47"/>
    </location>
</feature>
<evidence type="ECO:0000313" key="3">
    <source>
        <dbReference type="EMBL" id="REJ08363.1"/>
    </source>
</evidence>
<evidence type="ECO:0000256" key="2">
    <source>
        <dbReference type="SAM" id="Phobius"/>
    </source>
</evidence>
<name>A0A371NY03_9MICO</name>
<feature type="transmembrane region" description="Helical" evidence="2">
    <location>
        <begin position="75"/>
        <end position="96"/>
    </location>
</feature>
<dbReference type="EMBL" id="QUAB01000011">
    <property type="protein sequence ID" value="REJ08363.1"/>
    <property type="molecule type" value="Genomic_DNA"/>
</dbReference>
<proteinExistence type="predicted"/>
<feature type="transmembrane region" description="Helical" evidence="2">
    <location>
        <begin position="173"/>
        <end position="194"/>
    </location>
</feature>
<gene>
    <name evidence="3" type="ORF">DY023_01105</name>
</gene>
<dbReference type="AlphaFoldDB" id="A0A371NY03"/>
<reference evidence="3 4" key="1">
    <citation type="submission" date="2018-08" db="EMBL/GenBank/DDBJ databases">
        <title>Isolation, diversity and antifungal activity of Actinobacteria from cow dung.</title>
        <authorList>
            <person name="Ling L."/>
        </authorList>
    </citation>
    <scope>NUCLEOTIDE SEQUENCE [LARGE SCALE GENOMIC DNA]</scope>
    <source>
        <strain evidence="3 4">NEAU-LLE</strain>
    </source>
</reference>
<organism evidence="3 4">
    <name type="scientific">Microbacterium bovistercoris</name>
    <dbReference type="NCBI Taxonomy" id="2293570"/>
    <lineage>
        <taxon>Bacteria</taxon>
        <taxon>Bacillati</taxon>
        <taxon>Actinomycetota</taxon>
        <taxon>Actinomycetes</taxon>
        <taxon>Micrococcales</taxon>
        <taxon>Microbacteriaceae</taxon>
        <taxon>Microbacterium</taxon>
    </lineage>
</organism>
<dbReference type="Pfam" id="PF04854">
    <property type="entry name" value="DUF624"/>
    <property type="match status" value="1"/>
</dbReference>
<keyword evidence="4" id="KW-1185">Reference proteome</keyword>
<evidence type="ECO:0000256" key="1">
    <source>
        <dbReference type="SAM" id="MobiDB-lite"/>
    </source>
</evidence>
<feature type="transmembrane region" description="Helical" evidence="2">
    <location>
        <begin position="102"/>
        <end position="126"/>
    </location>
</feature>
<dbReference type="InterPro" id="IPR006938">
    <property type="entry name" value="DUF624"/>
</dbReference>
<dbReference type="RefSeq" id="WP_116240502.1">
    <property type="nucleotide sequence ID" value="NZ_QUAB01000011.1"/>
</dbReference>
<keyword evidence="2" id="KW-0812">Transmembrane</keyword>
<evidence type="ECO:0000313" key="4">
    <source>
        <dbReference type="Proteomes" id="UP000262172"/>
    </source>
</evidence>
<feature type="transmembrane region" description="Helical" evidence="2">
    <location>
        <begin position="138"/>
        <end position="167"/>
    </location>
</feature>
<keyword evidence="2" id="KW-0472">Membrane</keyword>
<protein>
    <submittedName>
        <fullName evidence="3">DUF624 domain-containing protein</fullName>
    </submittedName>
</protein>
<keyword evidence="2" id="KW-1133">Transmembrane helix</keyword>
<dbReference type="Proteomes" id="UP000262172">
    <property type="component" value="Unassembled WGS sequence"/>
</dbReference>
<sequence length="225" mass="24053">MFSFEAFVKLNLFLRGAYKLAYLNLLWIAATLAGLVLFGIGPASYAVAAYVDRWFRFGETPPVTRAFLGHFRAQYWRAAAMGWILTAAALIVSTNILGAGTWMLRFANIVALVVICIIAAYVFPVMAATDIRGPLRQIAAALMLGIGSLQWTIIAGAAVAGTVWLLATCALPALVLFGIGIPAAAIGFVTRVVFGALTEDDPQTSPPRARESAHARVHLARGTSE</sequence>
<feature type="region of interest" description="Disordered" evidence="1">
    <location>
        <begin position="200"/>
        <end position="225"/>
    </location>
</feature>
<dbReference type="OrthoDB" id="2182676at2"/>
<accession>A0A371NY03</accession>